<dbReference type="InterPro" id="IPR010730">
    <property type="entry name" value="HET"/>
</dbReference>
<keyword evidence="3" id="KW-1185">Reference proteome</keyword>
<gene>
    <name evidence="2" type="ORF">VTL71DRAFT_12116</name>
</gene>
<organism evidence="2 3">
    <name type="scientific">Oculimacula yallundae</name>
    <dbReference type="NCBI Taxonomy" id="86028"/>
    <lineage>
        <taxon>Eukaryota</taxon>
        <taxon>Fungi</taxon>
        <taxon>Dikarya</taxon>
        <taxon>Ascomycota</taxon>
        <taxon>Pezizomycotina</taxon>
        <taxon>Leotiomycetes</taxon>
        <taxon>Helotiales</taxon>
        <taxon>Ploettnerulaceae</taxon>
        <taxon>Oculimacula</taxon>
    </lineage>
</organism>
<evidence type="ECO:0000313" key="3">
    <source>
        <dbReference type="Proteomes" id="UP001595075"/>
    </source>
</evidence>
<dbReference type="Proteomes" id="UP001595075">
    <property type="component" value="Unassembled WGS sequence"/>
</dbReference>
<evidence type="ECO:0000259" key="1">
    <source>
        <dbReference type="Pfam" id="PF06985"/>
    </source>
</evidence>
<dbReference type="EMBL" id="JAZHXI010000004">
    <property type="protein sequence ID" value="KAL2072773.1"/>
    <property type="molecule type" value="Genomic_DNA"/>
</dbReference>
<dbReference type="Pfam" id="PF06985">
    <property type="entry name" value="HET"/>
    <property type="match status" value="1"/>
</dbReference>
<name>A0ABR4CTT0_9HELO</name>
<sequence length="670" mass="76191">MEEPVGSRTGWSSYDHTTTHRCTRYSMETEYCDDPDNKHSWPCHQAACNYCVDLDWNLYQKDYSMNEAAIETMFKNVTVSVERGCKLCSLLCQGVTAVSKSMISEDTTFWEKLEYSRLRINLRKDRSVVATVGYPFNLEVEFYSRPGDQPLSHIFGIAEHVPFQLNTTLLVAFAKRHMDECIKSHAVCTAIKRVAQPRRLIDVGLEITENPRLVLVETEEQTAPYITLSHCWGQNPTMLTTTQDTITQRLRGILFSDLPKTFQEAVQITRALGVRYLWIDSLCIMQDDKEDWERESTKMAGIYMESCLTIAATASSDSTGGFFFNRTSQREDTKFNVETVKMCQNLGGGGDIIVYARPLLSHRQKFETTYHSSDEEAPLLSRAWAYQERMLAPRTLHDSSTSRLKEKIARAVEQRAPIEDTYSVWKDIVEEYSSLALTKESDRLPALSGLASLFLQKLGSLYLAGIWEDDLVSGLLWSRIEDRGVACSREISSNIPSWSWASLVRDQSNRNIRRQHHHIILPDRRLNHVIADYRLKILQSECRVIGSNPLGEVSGGKITIQGALIEAEISYQDVSQLDRPSDLWSTDSWIIFQGQRTLAQLDIAELDGFFEVMDGEKVTCILFCSGLLNQSQGLILKNVGPDTFRRVGTFYLGEKTRWFGGKAPLTIHII</sequence>
<comment type="caution">
    <text evidence="2">The sequence shown here is derived from an EMBL/GenBank/DDBJ whole genome shotgun (WGS) entry which is preliminary data.</text>
</comment>
<feature type="domain" description="Heterokaryon incompatibility" evidence="1">
    <location>
        <begin position="225"/>
        <end position="388"/>
    </location>
</feature>
<protein>
    <recommendedName>
        <fullName evidence="1">Heterokaryon incompatibility domain-containing protein</fullName>
    </recommendedName>
</protein>
<accession>A0ABR4CTT0</accession>
<reference evidence="2 3" key="1">
    <citation type="journal article" date="2024" name="Commun. Biol.">
        <title>Comparative genomic analysis of thermophilic fungi reveals convergent evolutionary adaptations and gene losses.</title>
        <authorList>
            <person name="Steindorff A.S."/>
            <person name="Aguilar-Pontes M.V."/>
            <person name="Robinson A.J."/>
            <person name="Andreopoulos B."/>
            <person name="LaButti K."/>
            <person name="Kuo A."/>
            <person name="Mondo S."/>
            <person name="Riley R."/>
            <person name="Otillar R."/>
            <person name="Haridas S."/>
            <person name="Lipzen A."/>
            <person name="Grimwood J."/>
            <person name="Schmutz J."/>
            <person name="Clum A."/>
            <person name="Reid I.D."/>
            <person name="Moisan M.C."/>
            <person name="Butler G."/>
            <person name="Nguyen T.T.M."/>
            <person name="Dewar K."/>
            <person name="Conant G."/>
            <person name="Drula E."/>
            <person name="Henrissat B."/>
            <person name="Hansel C."/>
            <person name="Singer S."/>
            <person name="Hutchinson M.I."/>
            <person name="de Vries R.P."/>
            <person name="Natvig D.O."/>
            <person name="Powell A.J."/>
            <person name="Tsang A."/>
            <person name="Grigoriev I.V."/>
        </authorList>
    </citation>
    <scope>NUCLEOTIDE SEQUENCE [LARGE SCALE GENOMIC DNA]</scope>
    <source>
        <strain evidence="2 3">CBS 494.80</strain>
    </source>
</reference>
<evidence type="ECO:0000313" key="2">
    <source>
        <dbReference type="EMBL" id="KAL2072773.1"/>
    </source>
</evidence>
<proteinExistence type="predicted"/>
<dbReference type="PANTHER" id="PTHR33112:SF16">
    <property type="entry name" value="HETEROKARYON INCOMPATIBILITY DOMAIN-CONTAINING PROTEIN"/>
    <property type="match status" value="1"/>
</dbReference>
<dbReference type="PANTHER" id="PTHR33112">
    <property type="entry name" value="DOMAIN PROTEIN, PUTATIVE-RELATED"/>
    <property type="match status" value="1"/>
</dbReference>